<protein>
    <recommendedName>
        <fullName evidence="3">Lipoprotein</fullName>
    </recommendedName>
</protein>
<evidence type="ECO:0000313" key="2">
    <source>
        <dbReference type="EMBL" id="AYM53958.1"/>
    </source>
</evidence>
<reference evidence="2" key="1">
    <citation type="journal article" date="2018" name="J. Ind. Microbiol. Biotechnol.">
        <title>Genome mining reveals uncommon alkylpyrones as type III PKS products from myxobacteria.</title>
        <authorList>
            <person name="Hug J.J."/>
            <person name="Panter F."/>
            <person name="Krug D."/>
            <person name="Muller R."/>
        </authorList>
    </citation>
    <scope>NUCLEOTIDE SEQUENCE</scope>
    <source>
        <strain evidence="2">MCy9557</strain>
    </source>
</reference>
<dbReference type="AlphaFoldDB" id="A0A3S7UYY9"/>
<organism evidence="2">
    <name type="scientific">Pyxidicoccus sp</name>
    <dbReference type="NCBI Taxonomy" id="2023737"/>
    <lineage>
        <taxon>Bacteria</taxon>
        <taxon>Pseudomonadati</taxon>
        <taxon>Myxococcota</taxon>
        <taxon>Myxococcia</taxon>
        <taxon>Myxococcales</taxon>
        <taxon>Cystobacterineae</taxon>
        <taxon>Myxococcaceae</taxon>
        <taxon>Pyxidicoccus</taxon>
    </lineage>
</organism>
<dbReference type="EMBL" id="MH908914">
    <property type="protein sequence ID" value="AYM53958.1"/>
    <property type="molecule type" value="Genomic_DNA"/>
</dbReference>
<dbReference type="NCBIfam" id="NF041894">
    <property type="entry name" value="MXAN_6652_fam"/>
    <property type="match status" value="1"/>
</dbReference>
<dbReference type="NCBIfam" id="TIGR03382">
    <property type="entry name" value="GC_trans_RRR"/>
    <property type="match status" value="1"/>
</dbReference>
<name>A0A3S7UYY9_9BACT</name>
<evidence type="ECO:0000256" key="1">
    <source>
        <dbReference type="SAM" id="SignalP"/>
    </source>
</evidence>
<feature type="chain" id="PRO_5019581414" description="Lipoprotein" evidence="1">
    <location>
        <begin position="26"/>
        <end position="202"/>
    </location>
</feature>
<accession>A0A3S7UYY9</accession>
<keyword evidence="1" id="KW-0732">Signal</keyword>
<feature type="signal peptide" evidence="1">
    <location>
        <begin position="1"/>
        <end position="25"/>
    </location>
</feature>
<dbReference type="NCBIfam" id="NF041895">
    <property type="entry name" value="choice_anch_V"/>
    <property type="match status" value="1"/>
</dbReference>
<dbReference type="InterPro" id="IPR017756">
    <property type="entry name" value="TM_Gly-Cys-Arg_CS"/>
</dbReference>
<proteinExistence type="predicted"/>
<sequence>MRSSLSSLKAVGVIAACLVSGSALANSTGISGHSGKQANMTCMNSGCHAGGSSTPTVTIEGPDTLAPGATGNYKLVITGGPGSRGGFNVAVDNGTLTAGSGSKKLSEELTHSQPKAFSNGRVEFDFTLVAPSSAGTINLFGAGNSANGNGAETGDASAMSKKTITVGNGGGDDDGGGCSAAGGAPLLGAVLMVLGARLRRRR</sequence>
<evidence type="ECO:0008006" key="3">
    <source>
        <dbReference type="Google" id="ProtNLM"/>
    </source>
</evidence>